<proteinExistence type="predicted"/>
<dbReference type="AlphaFoldDB" id="A0A2N0R6N7"/>
<gene>
    <name evidence="1" type="ORF">RhiirA1_400287</name>
</gene>
<reference evidence="1 2" key="2">
    <citation type="submission" date="2017-10" db="EMBL/GenBank/DDBJ databases">
        <title>Genome analyses suggest a sexual origin of heterokaryosis in a supposedly ancient asexual fungus.</title>
        <authorList>
            <person name="Corradi N."/>
            <person name="Sedzielewska K."/>
            <person name="Noel J."/>
            <person name="Charron P."/>
            <person name="Farinelli L."/>
            <person name="Marton T."/>
            <person name="Kruger M."/>
            <person name="Pelin A."/>
            <person name="Brachmann A."/>
            <person name="Corradi N."/>
        </authorList>
    </citation>
    <scope>NUCLEOTIDE SEQUENCE [LARGE SCALE GENOMIC DNA]</scope>
    <source>
        <strain evidence="1 2">A1</strain>
    </source>
</reference>
<protein>
    <submittedName>
        <fullName evidence="1">Uncharacterized protein</fullName>
    </submittedName>
</protein>
<comment type="caution">
    <text evidence="1">The sequence shown here is derived from an EMBL/GenBank/DDBJ whole genome shotgun (WGS) entry which is preliminary data.</text>
</comment>
<evidence type="ECO:0000313" key="1">
    <source>
        <dbReference type="EMBL" id="PKC58965.1"/>
    </source>
</evidence>
<accession>A0A2N0R6N7</accession>
<sequence length="132" mass="15616">MATVGIDGSVINNGTENIDGIAGLHFYDRDHNLFEEFYVNIEHWISPSLFPKFLADFLRQEIKMTKAHIFETGVKFLDFIFESTHKIWIDRCDLQKDKKRSLGITKEDKKHYSYDKNMVKKVILVHQEYINF</sequence>
<dbReference type="EMBL" id="LLXH01001424">
    <property type="protein sequence ID" value="PKC58965.1"/>
    <property type="molecule type" value="Genomic_DNA"/>
</dbReference>
<dbReference type="VEuPathDB" id="FungiDB:RhiirA1_400287"/>
<dbReference type="Proteomes" id="UP000232688">
    <property type="component" value="Unassembled WGS sequence"/>
</dbReference>
<reference evidence="1 2" key="1">
    <citation type="submission" date="2017-10" db="EMBL/GenBank/DDBJ databases">
        <title>Extensive intraspecific genome diversity in a model arbuscular mycorrhizal fungus.</title>
        <authorList>
            <person name="Chen E.C.H."/>
            <person name="Morin E."/>
            <person name="Baudet D."/>
            <person name="Noel J."/>
            <person name="Ndikumana S."/>
            <person name="Charron P."/>
            <person name="St-Onge C."/>
            <person name="Giorgi J."/>
            <person name="Grigoriev I.V."/>
            <person name="Roux C."/>
            <person name="Martin F.M."/>
            <person name="Corradi N."/>
        </authorList>
    </citation>
    <scope>NUCLEOTIDE SEQUENCE [LARGE SCALE GENOMIC DNA]</scope>
    <source>
        <strain evidence="1 2">A1</strain>
    </source>
</reference>
<organism evidence="1 2">
    <name type="scientific">Rhizophagus irregularis</name>
    <dbReference type="NCBI Taxonomy" id="588596"/>
    <lineage>
        <taxon>Eukaryota</taxon>
        <taxon>Fungi</taxon>
        <taxon>Fungi incertae sedis</taxon>
        <taxon>Mucoromycota</taxon>
        <taxon>Glomeromycotina</taxon>
        <taxon>Glomeromycetes</taxon>
        <taxon>Glomerales</taxon>
        <taxon>Glomeraceae</taxon>
        <taxon>Rhizophagus</taxon>
    </lineage>
</organism>
<name>A0A2N0R6N7_9GLOM</name>
<evidence type="ECO:0000313" key="2">
    <source>
        <dbReference type="Proteomes" id="UP000232688"/>
    </source>
</evidence>